<dbReference type="Gene3D" id="2.60.120.430">
    <property type="entry name" value="Galactose-binding lectin"/>
    <property type="match status" value="1"/>
</dbReference>
<accession>A0A453GB09</accession>
<reference evidence="9" key="4">
    <citation type="submission" date="2019-03" db="UniProtKB">
        <authorList>
            <consortium name="EnsemblPlants"/>
        </authorList>
    </citation>
    <scope>IDENTIFICATION</scope>
</reference>
<feature type="domain" description="Malectin" evidence="8">
    <location>
        <begin position="12"/>
        <end position="139"/>
    </location>
</feature>
<evidence type="ECO:0000256" key="5">
    <source>
        <dbReference type="ARBA" id="ARBA00022741"/>
    </source>
</evidence>
<evidence type="ECO:0000256" key="6">
    <source>
        <dbReference type="ARBA" id="ARBA00022840"/>
    </source>
</evidence>
<name>A0A453GB09_AEGTS</name>
<proteinExistence type="predicted"/>
<evidence type="ECO:0000313" key="9">
    <source>
        <dbReference type="EnsemblPlants" id="AET3Gv20944400.64"/>
    </source>
</evidence>
<dbReference type="GO" id="GO:0005524">
    <property type="term" value="F:ATP binding"/>
    <property type="evidence" value="ECO:0007669"/>
    <property type="project" value="UniProtKB-KW"/>
</dbReference>
<reference evidence="9" key="5">
    <citation type="journal article" date="2021" name="G3 (Bethesda)">
        <title>Aegilops tauschii genome assembly Aet v5.0 features greater sequence contiguity and improved annotation.</title>
        <authorList>
            <person name="Wang L."/>
            <person name="Zhu T."/>
            <person name="Rodriguez J.C."/>
            <person name="Deal K.R."/>
            <person name="Dubcovsky J."/>
            <person name="McGuire P.E."/>
            <person name="Lux T."/>
            <person name="Spannagl M."/>
            <person name="Mayer K.F.X."/>
            <person name="Baldrich P."/>
            <person name="Meyers B.C."/>
            <person name="Huo N."/>
            <person name="Gu Y.Q."/>
            <person name="Zhou H."/>
            <person name="Devos K.M."/>
            <person name="Bennetzen J.L."/>
            <person name="Unver T."/>
            <person name="Budak H."/>
            <person name="Gulick P.J."/>
            <person name="Galiba G."/>
            <person name="Kalapos B."/>
            <person name="Nelson D.R."/>
            <person name="Li P."/>
            <person name="You F.M."/>
            <person name="Luo M.C."/>
            <person name="Dvorak J."/>
        </authorList>
    </citation>
    <scope>NUCLEOTIDE SEQUENCE [LARGE SCALE GENOMIC DNA]</scope>
    <source>
        <strain evidence="9">cv. AL8/78</strain>
    </source>
</reference>
<dbReference type="Gramene" id="AET3Gv20944400.64">
    <property type="protein sequence ID" value="AET3Gv20944400.64"/>
    <property type="gene ID" value="AET3Gv20944400"/>
</dbReference>
<dbReference type="AlphaFoldDB" id="A0A453GB09"/>
<keyword evidence="4" id="KW-0732">Signal</keyword>
<protein>
    <recommendedName>
        <fullName evidence="1">non-specific serine/threonine protein kinase</fullName>
        <ecNumber evidence="1">2.7.11.1</ecNumber>
    </recommendedName>
</protein>
<reference evidence="10" key="2">
    <citation type="journal article" date="2017" name="Nat. Plants">
        <title>The Aegilops tauschii genome reveals multiple impacts of transposons.</title>
        <authorList>
            <person name="Zhao G."/>
            <person name="Zou C."/>
            <person name="Li K."/>
            <person name="Wang K."/>
            <person name="Li T."/>
            <person name="Gao L."/>
            <person name="Zhang X."/>
            <person name="Wang H."/>
            <person name="Yang Z."/>
            <person name="Liu X."/>
            <person name="Jiang W."/>
            <person name="Mao L."/>
            <person name="Kong X."/>
            <person name="Jiao Y."/>
            <person name="Jia J."/>
        </authorList>
    </citation>
    <scope>NUCLEOTIDE SEQUENCE [LARGE SCALE GENOMIC DNA]</scope>
    <source>
        <strain evidence="10">cv. AL8/78</strain>
    </source>
</reference>
<reference evidence="10" key="1">
    <citation type="journal article" date="2014" name="Science">
        <title>Ancient hybridizations among the ancestral genomes of bread wheat.</title>
        <authorList>
            <consortium name="International Wheat Genome Sequencing Consortium,"/>
            <person name="Marcussen T."/>
            <person name="Sandve S.R."/>
            <person name="Heier L."/>
            <person name="Spannagl M."/>
            <person name="Pfeifer M."/>
            <person name="Jakobsen K.S."/>
            <person name="Wulff B.B."/>
            <person name="Steuernagel B."/>
            <person name="Mayer K.F."/>
            <person name="Olsen O.A."/>
        </authorList>
    </citation>
    <scope>NUCLEOTIDE SEQUENCE [LARGE SCALE GENOMIC DNA]</scope>
    <source>
        <strain evidence="10">cv. AL8/78</strain>
    </source>
</reference>
<keyword evidence="6" id="KW-0067">ATP-binding</keyword>
<evidence type="ECO:0000256" key="1">
    <source>
        <dbReference type="ARBA" id="ARBA00012513"/>
    </source>
</evidence>
<dbReference type="InterPro" id="IPR051824">
    <property type="entry name" value="LRR_Rcpt-Like_S/T_Kinase"/>
</dbReference>
<reference evidence="9" key="3">
    <citation type="journal article" date="2017" name="Nature">
        <title>Genome sequence of the progenitor of the wheat D genome Aegilops tauschii.</title>
        <authorList>
            <person name="Luo M.C."/>
            <person name="Gu Y.Q."/>
            <person name="Puiu D."/>
            <person name="Wang H."/>
            <person name="Twardziok S.O."/>
            <person name="Deal K.R."/>
            <person name="Huo N."/>
            <person name="Zhu T."/>
            <person name="Wang L."/>
            <person name="Wang Y."/>
            <person name="McGuire P.E."/>
            <person name="Liu S."/>
            <person name="Long H."/>
            <person name="Ramasamy R.K."/>
            <person name="Rodriguez J.C."/>
            <person name="Van S.L."/>
            <person name="Yuan L."/>
            <person name="Wang Z."/>
            <person name="Xia Z."/>
            <person name="Xiao L."/>
            <person name="Anderson O.D."/>
            <person name="Ouyang S."/>
            <person name="Liang Y."/>
            <person name="Zimin A.V."/>
            <person name="Pertea G."/>
            <person name="Qi P."/>
            <person name="Bennetzen J.L."/>
            <person name="Dai X."/>
            <person name="Dawson M.W."/>
            <person name="Muller H.G."/>
            <person name="Kugler K."/>
            <person name="Rivarola-Duarte L."/>
            <person name="Spannagl M."/>
            <person name="Mayer K.F.X."/>
            <person name="Lu F.H."/>
            <person name="Bevan M.W."/>
            <person name="Leroy P."/>
            <person name="Li P."/>
            <person name="You F.M."/>
            <person name="Sun Q."/>
            <person name="Liu Z."/>
            <person name="Lyons E."/>
            <person name="Wicker T."/>
            <person name="Salzberg S.L."/>
            <person name="Devos K.M."/>
            <person name="Dvorak J."/>
        </authorList>
    </citation>
    <scope>NUCLEOTIDE SEQUENCE [LARGE SCALE GENOMIC DNA]</scope>
    <source>
        <strain evidence="9">cv. AL8/78</strain>
    </source>
</reference>
<evidence type="ECO:0000259" key="8">
    <source>
        <dbReference type="Pfam" id="PF11721"/>
    </source>
</evidence>
<dbReference type="InterPro" id="IPR021720">
    <property type="entry name" value="Malectin_dom"/>
</dbReference>
<dbReference type="Pfam" id="PF11721">
    <property type="entry name" value="Malectin"/>
    <property type="match status" value="1"/>
</dbReference>
<dbReference type="EC" id="2.7.11.1" evidence="1"/>
<evidence type="ECO:0000256" key="2">
    <source>
        <dbReference type="ARBA" id="ARBA00022553"/>
    </source>
</evidence>
<dbReference type="GO" id="GO:0005886">
    <property type="term" value="C:plasma membrane"/>
    <property type="evidence" value="ECO:0007669"/>
    <property type="project" value="TreeGrafter"/>
</dbReference>
<dbReference type="PANTHER" id="PTHR48006:SF34">
    <property type="entry name" value="OS08G0203700 PROTEIN"/>
    <property type="match status" value="1"/>
</dbReference>
<organism evidence="9 10">
    <name type="scientific">Aegilops tauschii subsp. strangulata</name>
    <name type="common">Goatgrass</name>
    <dbReference type="NCBI Taxonomy" id="200361"/>
    <lineage>
        <taxon>Eukaryota</taxon>
        <taxon>Viridiplantae</taxon>
        <taxon>Streptophyta</taxon>
        <taxon>Embryophyta</taxon>
        <taxon>Tracheophyta</taxon>
        <taxon>Spermatophyta</taxon>
        <taxon>Magnoliopsida</taxon>
        <taxon>Liliopsida</taxon>
        <taxon>Poales</taxon>
        <taxon>Poaceae</taxon>
        <taxon>BOP clade</taxon>
        <taxon>Pooideae</taxon>
        <taxon>Triticodae</taxon>
        <taxon>Triticeae</taxon>
        <taxon>Triticinae</taxon>
        <taxon>Aegilops</taxon>
    </lineage>
</organism>
<keyword evidence="5" id="KW-0547">Nucleotide-binding</keyword>
<keyword evidence="7" id="KW-0325">Glycoprotein</keyword>
<evidence type="ECO:0000256" key="4">
    <source>
        <dbReference type="ARBA" id="ARBA00022729"/>
    </source>
</evidence>
<dbReference type="PANTHER" id="PTHR48006">
    <property type="entry name" value="LEUCINE-RICH REPEAT-CONTAINING PROTEIN DDB_G0281931-RELATED"/>
    <property type="match status" value="1"/>
</dbReference>
<evidence type="ECO:0000256" key="7">
    <source>
        <dbReference type="ARBA" id="ARBA00023180"/>
    </source>
</evidence>
<keyword evidence="10" id="KW-1185">Reference proteome</keyword>
<dbReference type="EnsemblPlants" id="AET3Gv20944400.64">
    <property type="protein sequence ID" value="AET3Gv20944400.64"/>
    <property type="gene ID" value="AET3Gv20944400"/>
</dbReference>
<evidence type="ECO:0000256" key="3">
    <source>
        <dbReference type="ARBA" id="ARBA00022679"/>
    </source>
</evidence>
<dbReference type="GO" id="GO:0004674">
    <property type="term" value="F:protein serine/threonine kinase activity"/>
    <property type="evidence" value="ECO:0007669"/>
    <property type="project" value="UniProtKB-EC"/>
</dbReference>
<keyword evidence="3" id="KW-0808">Transferase</keyword>
<evidence type="ECO:0000313" key="10">
    <source>
        <dbReference type="Proteomes" id="UP000015105"/>
    </source>
</evidence>
<sequence>MDPSNGSYIIYTSRQFTNTLDSELFQTARMSPSSLRYFGIGLKNGMYSVVLQFAEIFFPDDETWKSVGKRIFNIYIQGDLKETDFDIKKQTNGKSYTVIQRQYTVEVMNNFIDIHLFWAGKGTCCIPEQGFYGPSISALSVSSYGTVTCATH</sequence>
<dbReference type="Proteomes" id="UP000015105">
    <property type="component" value="Chromosome 3D"/>
</dbReference>
<keyword evidence="2" id="KW-0597">Phosphoprotein</keyword>